<proteinExistence type="predicted"/>
<gene>
    <name evidence="1" type="ORF">DK427_08470</name>
</gene>
<name>A0A2U8VRE5_9HYPH</name>
<keyword evidence="2" id="KW-1185">Reference proteome</keyword>
<evidence type="ECO:0000313" key="1">
    <source>
        <dbReference type="EMBL" id="AWN35776.1"/>
    </source>
</evidence>
<dbReference type="Proteomes" id="UP000246058">
    <property type="component" value="Chromosome"/>
</dbReference>
<accession>A0A2U8VRE5</accession>
<dbReference type="KEGG" id="meti:DK427_08470"/>
<dbReference type="AlphaFoldDB" id="A0A2U8VRE5"/>
<evidence type="ECO:0000313" key="2">
    <source>
        <dbReference type="Proteomes" id="UP000246058"/>
    </source>
</evidence>
<reference evidence="1 2" key="1">
    <citation type="submission" date="2018-05" db="EMBL/GenBank/DDBJ databases">
        <title>Complete Genome Sequence of Methylobacterium sp. 17Sr1-43.</title>
        <authorList>
            <person name="Srinivasan S."/>
        </authorList>
    </citation>
    <scope>NUCLEOTIDE SEQUENCE [LARGE SCALE GENOMIC DNA]</scope>
    <source>
        <strain evidence="1 2">17Sr1-43</strain>
    </source>
</reference>
<protein>
    <submittedName>
        <fullName evidence="1">Uncharacterized protein</fullName>
    </submittedName>
</protein>
<sequence>MADLLAERAASFGEITALPVFQRGGAAAALQAVTLYVHSGQVLPVLSQNGTIDVAPAQRLNRLSAEKMLQGLSYSFLAAPVAGSGMQASNTDILVLAAVLTGQGQSARVAAEHVIANMAQLGVNWLSEGKPVTDPTECARRHGRRGELPHREAAGLAPARGRLATFSCIAA</sequence>
<dbReference type="EMBL" id="CP029551">
    <property type="protein sequence ID" value="AWN35776.1"/>
    <property type="molecule type" value="Genomic_DNA"/>
</dbReference>
<organism evidence="1 2">
    <name type="scientific">Methylobacterium radiodurans</name>
    <dbReference type="NCBI Taxonomy" id="2202828"/>
    <lineage>
        <taxon>Bacteria</taxon>
        <taxon>Pseudomonadati</taxon>
        <taxon>Pseudomonadota</taxon>
        <taxon>Alphaproteobacteria</taxon>
        <taxon>Hyphomicrobiales</taxon>
        <taxon>Methylobacteriaceae</taxon>
        <taxon>Methylobacterium</taxon>
    </lineage>
</organism>
<dbReference type="OrthoDB" id="5298787at2"/>